<dbReference type="PROSITE" id="PS50126">
    <property type="entry name" value="S1"/>
    <property type="match status" value="1"/>
</dbReference>
<dbReference type="Proteomes" id="UP000294854">
    <property type="component" value="Unassembled WGS sequence"/>
</dbReference>
<name>A0A4R5NK44_9LACO</name>
<dbReference type="EMBL" id="PUFO01000071">
    <property type="protein sequence ID" value="TDG74985.1"/>
    <property type="molecule type" value="Genomic_DNA"/>
</dbReference>
<dbReference type="SUPFAM" id="SSF50249">
    <property type="entry name" value="Nucleic acid-binding proteins"/>
    <property type="match status" value="1"/>
</dbReference>
<evidence type="ECO:0000259" key="1">
    <source>
        <dbReference type="PROSITE" id="PS50126"/>
    </source>
</evidence>
<dbReference type="GO" id="GO:0006412">
    <property type="term" value="P:translation"/>
    <property type="evidence" value="ECO:0007669"/>
    <property type="project" value="TreeGrafter"/>
</dbReference>
<dbReference type="FunFam" id="2.40.50.140:FF:000051">
    <property type="entry name" value="RNA-binding transcriptional accessory protein"/>
    <property type="match status" value="1"/>
</dbReference>
<dbReference type="OrthoDB" id="9810507at2"/>
<comment type="caution">
    <text evidence="2">The sequence shown here is derived from an EMBL/GenBank/DDBJ whole genome shotgun (WGS) entry which is preliminary data.</text>
</comment>
<dbReference type="InterPro" id="IPR003029">
    <property type="entry name" value="S1_domain"/>
</dbReference>
<dbReference type="AlphaFoldDB" id="A0A4R5NK44"/>
<sequence>MKLKIGSKVKGKITGIQPYGAFVDIGSHKQGLIHISECHQGFVKDIHDYLKVNQEVEALVLDIDEYTGKISLSLRDTDLDSENSEAAAKHKVYWTNRTYHTGFKPISERRPKWKTEALRSLNSRNWS</sequence>
<dbReference type="SMART" id="SM00316">
    <property type="entry name" value="S1"/>
    <property type="match status" value="1"/>
</dbReference>
<dbReference type="InterPro" id="IPR012340">
    <property type="entry name" value="NA-bd_OB-fold"/>
</dbReference>
<keyword evidence="3" id="KW-1185">Reference proteome</keyword>
<dbReference type="GO" id="GO:0003735">
    <property type="term" value="F:structural constituent of ribosome"/>
    <property type="evidence" value="ECO:0007669"/>
    <property type="project" value="TreeGrafter"/>
</dbReference>
<dbReference type="GO" id="GO:0005737">
    <property type="term" value="C:cytoplasm"/>
    <property type="evidence" value="ECO:0007669"/>
    <property type="project" value="UniProtKB-ARBA"/>
</dbReference>
<dbReference type="PANTHER" id="PTHR10724:SF10">
    <property type="entry name" value="S1 RNA-BINDING DOMAIN-CONTAINING PROTEIN 1"/>
    <property type="match status" value="1"/>
</dbReference>
<reference evidence="2 3" key="1">
    <citation type="journal article" date="2019" name="Appl. Microbiol. Biotechnol.">
        <title>Uncovering carbohydrate metabolism through a genotype-phenotype association study of 56 lactic acid bacteria genomes.</title>
        <authorList>
            <person name="Buron-Moles G."/>
            <person name="Chailyan A."/>
            <person name="Dolejs I."/>
            <person name="Forster J."/>
            <person name="Miks M.H."/>
        </authorList>
    </citation>
    <scope>NUCLEOTIDE SEQUENCE [LARGE SCALE GENOMIC DNA]</scope>
    <source>
        <strain evidence="2 3">ATCC 49373</strain>
    </source>
</reference>
<evidence type="ECO:0000313" key="2">
    <source>
        <dbReference type="EMBL" id="TDG74985.1"/>
    </source>
</evidence>
<dbReference type="RefSeq" id="WP_010620742.1">
    <property type="nucleotide sequence ID" value="NZ_CP042371.1"/>
</dbReference>
<dbReference type="NCBIfam" id="NF040579">
    <property type="entry name" value="S1_dom_CvfD"/>
    <property type="match status" value="1"/>
</dbReference>
<evidence type="ECO:0000313" key="3">
    <source>
        <dbReference type="Proteomes" id="UP000294854"/>
    </source>
</evidence>
<dbReference type="STRING" id="1122149.FD44_GL001548"/>
<dbReference type="Pfam" id="PF00575">
    <property type="entry name" value="S1"/>
    <property type="match status" value="1"/>
</dbReference>
<accession>A0A4R5NK44</accession>
<dbReference type="InterPro" id="IPR050437">
    <property type="entry name" value="Ribos_protein_bS1-like"/>
</dbReference>
<gene>
    <name evidence="2" type="ORF">C5L31_000504</name>
</gene>
<feature type="domain" description="S1 motif" evidence="1">
    <location>
        <begin position="6"/>
        <end position="75"/>
    </location>
</feature>
<protein>
    <recommendedName>
        <fullName evidence="1">S1 motif domain-containing protein</fullName>
    </recommendedName>
</protein>
<dbReference type="Gene3D" id="2.40.50.140">
    <property type="entry name" value="Nucleic acid-binding proteins"/>
    <property type="match status" value="1"/>
</dbReference>
<dbReference type="GO" id="GO:0003729">
    <property type="term" value="F:mRNA binding"/>
    <property type="evidence" value="ECO:0007669"/>
    <property type="project" value="UniProtKB-ARBA"/>
</dbReference>
<proteinExistence type="predicted"/>
<organism evidence="2 3">
    <name type="scientific">Secundilactobacillus malefermentans</name>
    <dbReference type="NCBI Taxonomy" id="176292"/>
    <lineage>
        <taxon>Bacteria</taxon>
        <taxon>Bacillati</taxon>
        <taxon>Bacillota</taxon>
        <taxon>Bacilli</taxon>
        <taxon>Lactobacillales</taxon>
        <taxon>Lactobacillaceae</taxon>
        <taxon>Secundilactobacillus</taxon>
    </lineage>
</organism>
<dbReference type="PANTHER" id="PTHR10724">
    <property type="entry name" value="30S RIBOSOMAL PROTEIN S1"/>
    <property type="match status" value="1"/>
</dbReference>